<comment type="caution">
    <text evidence="2">The sequence shown here is derived from an EMBL/GenBank/DDBJ whole genome shotgun (WGS) entry which is preliminary data.</text>
</comment>
<evidence type="ECO:0000313" key="2">
    <source>
        <dbReference type="EMBL" id="MPC99194.1"/>
    </source>
</evidence>
<feature type="region of interest" description="Disordered" evidence="1">
    <location>
        <begin position="30"/>
        <end position="61"/>
    </location>
</feature>
<dbReference type="Proteomes" id="UP000324222">
    <property type="component" value="Unassembled WGS sequence"/>
</dbReference>
<reference evidence="2 3" key="1">
    <citation type="submission" date="2019-05" db="EMBL/GenBank/DDBJ databases">
        <title>Another draft genome of Portunus trituberculatus and its Hox gene families provides insights of decapod evolution.</title>
        <authorList>
            <person name="Jeong J.-H."/>
            <person name="Song I."/>
            <person name="Kim S."/>
            <person name="Choi T."/>
            <person name="Kim D."/>
            <person name="Ryu S."/>
            <person name="Kim W."/>
        </authorList>
    </citation>
    <scope>NUCLEOTIDE SEQUENCE [LARGE SCALE GENOMIC DNA]</scope>
    <source>
        <tissue evidence="2">Muscle</tissue>
    </source>
</reference>
<protein>
    <submittedName>
        <fullName evidence="2">Uncharacterized protein</fullName>
    </submittedName>
</protein>
<name>A0A5B7K3K3_PORTR</name>
<feature type="region of interest" description="Disordered" evidence="1">
    <location>
        <begin position="74"/>
        <end position="107"/>
    </location>
</feature>
<dbReference type="EMBL" id="VSRR010117342">
    <property type="protein sequence ID" value="MPC99194.1"/>
    <property type="molecule type" value="Genomic_DNA"/>
</dbReference>
<feature type="compositionally biased region" description="Acidic residues" evidence="1">
    <location>
        <begin position="37"/>
        <end position="47"/>
    </location>
</feature>
<proteinExistence type="predicted"/>
<gene>
    <name evidence="2" type="ORF">E2C01_094592</name>
</gene>
<sequence length="107" mass="11747">MFSQIPARLEIKPITFPRVAASVAHLAGLREGGKEEQEQEEEEEEEEKGAKKKSETRRKCGIRRRVQVAGVGGSGRAARVWAGGTESGERVSRRVAGWVDPATSQYP</sequence>
<keyword evidence="3" id="KW-1185">Reference proteome</keyword>
<evidence type="ECO:0000256" key="1">
    <source>
        <dbReference type="SAM" id="MobiDB-lite"/>
    </source>
</evidence>
<dbReference type="AlphaFoldDB" id="A0A5B7K3K3"/>
<accession>A0A5B7K3K3</accession>
<organism evidence="2 3">
    <name type="scientific">Portunus trituberculatus</name>
    <name type="common">Swimming crab</name>
    <name type="synonym">Neptunus trituberculatus</name>
    <dbReference type="NCBI Taxonomy" id="210409"/>
    <lineage>
        <taxon>Eukaryota</taxon>
        <taxon>Metazoa</taxon>
        <taxon>Ecdysozoa</taxon>
        <taxon>Arthropoda</taxon>
        <taxon>Crustacea</taxon>
        <taxon>Multicrustacea</taxon>
        <taxon>Malacostraca</taxon>
        <taxon>Eumalacostraca</taxon>
        <taxon>Eucarida</taxon>
        <taxon>Decapoda</taxon>
        <taxon>Pleocyemata</taxon>
        <taxon>Brachyura</taxon>
        <taxon>Eubrachyura</taxon>
        <taxon>Portunoidea</taxon>
        <taxon>Portunidae</taxon>
        <taxon>Portuninae</taxon>
        <taxon>Portunus</taxon>
    </lineage>
</organism>
<evidence type="ECO:0000313" key="3">
    <source>
        <dbReference type="Proteomes" id="UP000324222"/>
    </source>
</evidence>